<evidence type="ECO:0000313" key="1">
    <source>
        <dbReference type="EMBL" id="KAG4423406.1"/>
    </source>
</evidence>
<dbReference type="EMBL" id="JAFJYH010000035">
    <property type="protein sequence ID" value="KAG4423406.1"/>
    <property type="molecule type" value="Genomic_DNA"/>
</dbReference>
<name>A0A8H7WEP1_9HELO</name>
<dbReference type="OrthoDB" id="2951834at2759"/>
<dbReference type="Proteomes" id="UP000664132">
    <property type="component" value="Unassembled WGS sequence"/>
</dbReference>
<keyword evidence="2" id="KW-1185">Reference proteome</keyword>
<accession>A0A8H7WEP1</accession>
<gene>
    <name evidence="1" type="ORF">IFR04_003510</name>
</gene>
<dbReference type="AlphaFoldDB" id="A0A8H7WEP1"/>
<reference evidence="1" key="1">
    <citation type="submission" date="2021-02" db="EMBL/GenBank/DDBJ databases">
        <title>Genome sequence Cadophora malorum strain M34.</title>
        <authorList>
            <person name="Stefanovic E."/>
            <person name="Vu D."/>
            <person name="Scully C."/>
            <person name="Dijksterhuis J."/>
            <person name="Roader J."/>
            <person name="Houbraken J."/>
        </authorList>
    </citation>
    <scope>NUCLEOTIDE SEQUENCE</scope>
    <source>
        <strain evidence="1">M34</strain>
    </source>
</reference>
<proteinExistence type="predicted"/>
<sequence length="318" mass="35494">MASPVSSTKRTCPYTATASPGKRICASPIDSALPPSKEPLDVQAILHLPEDAVWGLRKQDLRVCFLKLQMYALNPYPISTASLAPQSFSQSGDPSPIALPLSPLLRLPLEIRQLIYSLLLPPACDPPIRGPHPRQLQTHILLTQPIPTCLLALNRQIRLETIPLAYGASTQVIHVTVDYNLWAHKTQRGEVVLSSGITSAIQHVHLSIHLGSEKRNTKPGDVEAAARILEVKKGIKKVRKWLSGADVHSLKISWQEPPQTYTWEQKKDILDGVRSLRARSVDVGEINWGLRWNRGKKYRFEVAYLKELERGQQDESST</sequence>
<evidence type="ECO:0000313" key="2">
    <source>
        <dbReference type="Proteomes" id="UP000664132"/>
    </source>
</evidence>
<comment type="caution">
    <text evidence="1">The sequence shown here is derived from an EMBL/GenBank/DDBJ whole genome shotgun (WGS) entry which is preliminary data.</text>
</comment>
<organism evidence="1 2">
    <name type="scientific">Cadophora malorum</name>
    <dbReference type="NCBI Taxonomy" id="108018"/>
    <lineage>
        <taxon>Eukaryota</taxon>
        <taxon>Fungi</taxon>
        <taxon>Dikarya</taxon>
        <taxon>Ascomycota</taxon>
        <taxon>Pezizomycotina</taxon>
        <taxon>Leotiomycetes</taxon>
        <taxon>Helotiales</taxon>
        <taxon>Ploettnerulaceae</taxon>
        <taxon>Cadophora</taxon>
    </lineage>
</organism>
<protein>
    <submittedName>
        <fullName evidence="1">Uncharacterized protein</fullName>
    </submittedName>
</protein>